<sequence>MEKRNRELAKAEGISREIQYLKDLLEEVPLQKQEEGHGQRMRSEMMKELLRLTGTPDGFGPWSKNSLMSGFVMAASMRLKLVCHLVLYERGRSMGARRYSSLSEAPTPTSIPVLDSEDGPEASPEFKELQAKIAGL</sequence>
<dbReference type="EMBL" id="CM055741">
    <property type="protein sequence ID" value="KAJ8001653.1"/>
    <property type="molecule type" value="Genomic_DNA"/>
</dbReference>
<organism evidence="1 2">
    <name type="scientific">Dallia pectoralis</name>
    <name type="common">Alaska blackfish</name>
    <dbReference type="NCBI Taxonomy" id="75939"/>
    <lineage>
        <taxon>Eukaryota</taxon>
        <taxon>Metazoa</taxon>
        <taxon>Chordata</taxon>
        <taxon>Craniata</taxon>
        <taxon>Vertebrata</taxon>
        <taxon>Euteleostomi</taxon>
        <taxon>Actinopterygii</taxon>
        <taxon>Neopterygii</taxon>
        <taxon>Teleostei</taxon>
        <taxon>Protacanthopterygii</taxon>
        <taxon>Esociformes</taxon>
        <taxon>Umbridae</taxon>
        <taxon>Dallia</taxon>
    </lineage>
</organism>
<protein>
    <submittedName>
        <fullName evidence="1">Uncharacterized protein</fullName>
    </submittedName>
</protein>
<reference evidence="1" key="1">
    <citation type="submission" date="2021-05" db="EMBL/GenBank/DDBJ databases">
        <authorList>
            <person name="Pan Q."/>
            <person name="Jouanno E."/>
            <person name="Zahm M."/>
            <person name="Klopp C."/>
            <person name="Cabau C."/>
            <person name="Louis A."/>
            <person name="Berthelot C."/>
            <person name="Parey E."/>
            <person name="Roest Crollius H."/>
            <person name="Montfort J."/>
            <person name="Robinson-Rechavi M."/>
            <person name="Bouchez O."/>
            <person name="Lampietro C."/>
            <person name="Lopez Roques C."/>
            <person name="Donnadieu C."/>
            <person name="Postlethwait J."/>
            <person name="Bobe J."/>
            <person name="Dillon D."/>
            <person name="Chandos A."/>
            <person name="von Hippel F."/>
            <person name="Guiguen Y."/>
        </authorList>
    </citation>
    <scope>NUCLEOTIDE SEQUENCE</scope>
    <source>
        <strain evidence="1">YG-Jan2019</strain>
    </source>
</reference>
<accession>A0ACC2GDH9</accession>
<dbReference type="Proteomes" id="UP001157502">
    <property type="component" value="Chromosome 14"/>
</dbReference>
<gene>
    <name evidence="1" type="ORF">DPEC_G00171700</name>
</gene>
<evidence type="ECO:0000313" key="2">
    <source>
        <dbReference type="Proteomes" id="UP001157502"/>
    </source>
</evidence>
<keyword evidence="2" id="KW-1185">Reference proteome</keyword>
<proteinExistence type="predicted"/>
<evidence type="ECO:0000313" key="1">
    <source>
        <dbReference type="EMBL" id="KAJ8001653.1"/>
    </source>
</evidence>
<name>A0ACC2GDH9_DALPE</name>
<comment type="caution">
    <text evidence="1">The sequence shown here is derived from an EMBL/GenBank/DDBJ whole genome shotgun (WGS) entry which is preliminary data.</text>
</comment>